<dbReference type="EMBL" id="ML995501">
    <property type="protein sequence ID" value="KAF2137645.1"/>
    <property type="molecule type" value="Genomic_DNA"/>
</dbReference>
<evidence type="ECO:0000256" key="1">
    <source>
        <dbReference type="ARBA" id="ARBA00004127"/>
    </source>
</evidence>
<comment type="similarity">
    <text evidence="2">Belongs to the major facilitator superfamily.</text>
</comment>
<evidence type="ECO:0000256" key="4">
    <source>
        <dbReference type="ARBA" id="ARBA00022692"/>
    </source>
</evidence>
<feature type="transmembrane region" description="Helical" evidence="7">
    <location>
        <begin position="323"/>
        <end position="345"/>
    </location>
</feature>
<dbReference type="PROSITE" id="PS50850">
    <property type="entry name" value="MFS"/>
    <property type="match status" value="1"/>
</dbReference>
<keyword evidence="10" id="KW-1185">Reference proteome</keyword>
<comment type="subcellular location">
    <subcellularLocation>
        <location evidence="1">Endomembrane system</location>
        <topology evidence="1">Multi-pass membrane protein</topology>
    </subcellularLocation>
</comment>
<feature type="transmembrane region" description="Helical" evidence="7">
    <location>
        <begin position="91"/>
        <end position="110"/>
    </location>
</feature>
<dbReference type="GO" id="GO:0005886">
    <property type="term" value="C:plasma membrane"/>
    <property type="evidence" value="ECO:0007669"/>
    <property type="project" value="TreeGrafter"/>
</dbReference>
<dbReference type="InterPro" id="IPR011701">
    <property type="entry name" value="MFS"/>
</dbReference>
<dbReference type="InterPro" id="IPR036259">
    <property type="entry name" value="MFS_trans_sf"/>
</dbReference>
<dbReference type="GO" id="GO:0046943">
    <property type="term" value="F:carboxylic acid transmembrane transporter activity"/>
    <property type="evidence" value="ECO:0007669"/>
    <property type="project" value="UniProtKB-ARBA"/>
</dbReference>
<feature type="transmembrane region" description="Helical" evidence="7">
    <location>
        <begin position="116"/>
        <end position="137"/>
    </location>
</feature>
<dbReference type="GeneID" id="54302536"/>
<feature type="transmembrane region" description="Helical" evidence="7">
    <location>
        <begin position="382"/>
        <end position="401"/>
    </location>
</feature>
<feature type="transmembrane region" description="Helical" evidence="7">
    <location>
        <begin position="243"/>
        <end position="265"/>
    </location>
</feature>
<dbReference type="PANTHER" id="PTHR23501:SF78">
    <property type="entry name" value="MAJOR FACILITATOR SUPERFAMILY (MFS) PROFILE DOMAIN-CONTAINING PROTEIN-RELATED"/>
    <property type="match status" value="1"/>
</dbReference>
<dbReference type="Proteomes" id="UP000799438">
    <property type="component" value="Unassembled WGS sequence"/>
</dbReference>
<evidence type="ECO:0000256" key="7">
    <source>
        <dbReference type="SAM" id="Phobius"/>
    </source>
</evidence>
<feature type="transmembrane region" description="Helical" evidence="7">
    <location>
        <begin position="179"/>
        <end position="197"/>
    </location>
</feature>
<dbReference type="SUPFAM" id="SSF103473">
    <property type="entry name" value="MFS general substrate transporter"/>
    <property type="match status" value="1"/>
</dbReference>
<evidence type="ECO:0000259" key="8">
    <source>
        <dbReference type="PROSITE" id="PS50850"/>
    </source>
</evidence>
<organism evidence="9 10">
    <name type="scientific">Aplosporella prunicola CBS 121167</name>
    <dbReference type="NCBI Taxonomy" id="1176127"/>
    <lineage>
        <taxon>Eukaryota</taxon>
        <taxon>Fungi</taxon>
        <taxon>Dikarya</taxon>
        <taxon>Ascomycota</taxon>
        <taxon>Pezizomycotina</taxon>
        <taxon>Dothideomycetes</taxon>
        <taxon>Dothideomycetes incertae sedis</taxon>
        <taxon>Botryosphaeriales</taxon>
        <taxon>Aplosporellaceae</taxon>
        <taxon>Aplosporella</taxon>
    </lineage>
</organism>
<evidence type="ECO:0000313" key="10">
    <source>
        <dbReference type="Proteomes" id="UP000799438"/>
    </source>
</evidence>
<feature type="transmembrane region" description="Helical" evidence="7">
    <location>
        <begin position="277"/>
        <end position="303"/>
    </location>
</feature>
<dbReference type="OrthoDB" id="10021397at2759"/>
<evidence type="ECO:0000313" key="9">
    <source>
        <dbReference type="EMBL" id="KAF2137645.1"/>
    </source>
</evidence>
<feature type="domain" description="Major facilitator superfamily (MFS) profile" evidence="8">
    <location>
        <begin position="26"/>
        <end position="515"/>
    </location>
</feature>
<dbReference type="PANTHER" id="PTHR23501">
    <property type="entry name" value="MAJOR FACILITATOR SUPERFAMILY"/>
    <property type="match status" value="1"/>
</dbReference>
<feature type="transmembrane region" description="Helical" evidence="7">
    <location>
        <begin position="217"/>
        <end position="237"/>
    </location>
</feature>
<keyword evidence="4 7" id="KW-0812">Transmembrane</keyword>
<feature type="transmembrane region" description="Helical" evidence="7">
    <location>
        <begin position="61"/>
        <end position="79"/>
    </location>
</feature>
<accession>A0A6A6B319</accession>
<name>A0A6A6B319_9PEZI</name>
<dbReference type="Pfam" id="PF07690">
    <property type="entry name" value="MFS_1"/>
    <property type="match status" value="1"/>
</dbReference>
<keyword evidence="5 7" id="KW-1133">Transmembrane helix</keyword>
<keyword evidence="3" id="KW-0813">Transport</keyword>
<keyword evidence="6 7" id="KW-0472">Membrane</keyword>
<dbReference type="RefSeq" id="XP_033393360.1">
    <property type="nucleotide sequence ID" value="XM_033545040.1"/>
</dbReference>
<dbReference type="FunFam" id="1.20.1720.10:FF:000013">
    <property type="entry name" value="Related to multidrug resistance proteins"/>
    <property type="match status" value="1"/>
</dbReference>
<feature type="transmembrane region" description="Helical" evidence="7">
    <location>
        <begin position="23"/>
        <end position="41"/>
    </location>
</feature>
<gene>
    <name evidence="9" type="ORF">K452DRAFT_329163</name>
</gene>
<evidence type="ECO:0000256" key="5">
    <source>
        <dbReference type="ARBA" id="ARBA00022989"/>
    </source>
</evidence>
<dbReference type="AlphaFoldDB" id="A0A6A6B319"/>
<evidence type="ECO:0000256" key="2">
    <source>
        <dbReference type="ARBA" id="ARBA00008335"/>
    </source>
</evidence>
<dbReference type="GO" id="GO:0012505">
    <property type="term" value="C:endomembrane system"/>
    <property type="evidence" value="ECO:0007669"/>
    <property type="project" value="UniProtKB-SubCell"/>
</dbReference>
<feature type="transmembrane region" description="Helical" evidence="7">
    <location>
        <begin position="352"/>
        <end position="370"/>
    </location>
</feature>
<dbReference type="InterPro" id="IPR020846">
    <property type="entry name" value="MFS_dom"/>
</dbReference>
<feature type="transmembrane region" description="Helical" evidence="7">
    <location>
        <begin position="492"/>
        <end position="512"/>
    </location>
</feature>
<evidence type="ECO:0000256" key="6">
    <source>
        <dbReference type="ARBA" id="ARBA00023136"/>
    </source>
</evidence>
<reference evidence="9" key="1">
    <citation type="journal article" date="2020" name="Stud. Mycol.">
        <title>101 Dothideomycetes genomes: a test case for predicting lifestyles and emergence of pathogens.</title>
        <authorList>
            <person name="Haridas S."/>
            <person name="Albert R."/>
            <person name="Binder M."/>
            <person name="Bloem J."/>
            <person name="Labutti K."/>
            <person name="Salamov A."/>
            <person name="Andreopoulos B."/>
            <person name="Baker S."/>
            <person name="Barry K."/>
            <person name="Bills G."/>
            <person name="Bluhm B."/>
            <person name="Cannon C."/>
            <person name="Castanera R."/>
            <person name="Culley D."/>
            <person name="Daum C."/>
            <person name="Ezra D."/>
            <person name="Gonzalez J."/>
            <person name="Henrissat B."/>
            <person name="Kuo A."/>
            <person name="Liang C."/>
            <person name="Lipzen A."/>
            <person name="Lutzoni F."/>
            <person name="Magnuson J."/>
            <person name="Mondo S."/>
            <person name="Nolan M."/>
            <person name="Ohm R."/>
            <person name="Pangilinan J."/>
            <person name="Park H.-J."/>
            <person name="Ramirez L."/>
            <person name="Alfaro M."/>
            <person name="Sun H."/>
            <person name="Tritt A."/>
            <person name="Yoshinaga Y."/>
            <person name="Zwiers L.-H."/>
            <person name="Turgeon B."/>
            <person name="Goodwin S."/>
            <person name="Spatafora J."/>
            <person name="Crous P."/>
            <person name="Grigoriev I."/>
        </authorList>
    </citation>
    <scope>NUCLEOTIDE SEQUENCE</scope>
    <source>
        <strain evidence="9">CBS 121167</strain>
    </source>
</reference>
<protein>
    <recommendedName>
        <fullName evidence="8">Major facilitator superfamily (MFS) profile domain-containing protein</fullName>
    </recommendedName>
</protein>
<dbReference type="Gene3D" id="1.20.1250.20">
    <property type="entry name" value="MFS general substrate transporter like domains"/>
    <property type="match status" value="2"/>
</dbReference>
<proteinExistence type="inferred from homology"/>
<feature type="transmembrane region" description="Helical" evidence="7">
    <location>
        <begin position="149"/>
        <end position="167"/>
    </location>
</feature>
<sequence length="521" mass="55431">MSRQECAEAALPDQTNFLPKRELITVFCTLSVCMTVCFIDQNGIGTMLPSVSRDLHAENTISWAGTSALIANTVFQVLYGRLSDLFGRKVVFISALVLLSISDLLCGLSVNPTMLYVFRALAGVAGGGITSLTMMIVSDIVSLEKRGRYQGILGSMIGLGNLLGPLLGATFSQLATWRALYYLLCPIAALCGVLSCWKVPSTMRCSDYRAVVKKIDFYGLVTGSLAVICILIPVSGGGSYFDWGSAFTIAMLTIGGLCAVAFVLVEWKVAALPMLPLSLFHSVPVATMLLQNFLFGYAFYAYIYHLPLFFQNALGHTPLQSALFVFPLVIAHALCSSLSGWYISARNRYIEVLWAGFALWTLAAALITLFDRALAPAAMLPVLALCGAGVGLVFQPTLVALQAHSPKKHRAVVIAARNFLRSLGGAVGLAAEAAVLQKALRDKLPAPYKALASSAFAAPEWGGGGGGVYGGVGVKFEDEDEVRDAYAKASRAVFVSLVPFLAACLLGCALVRDCGLLGSCI</sequence>
<evidence type="ECO:0000256" key="3">
    <source>
        <dbReference type="ARBA" id="ARBA00022448"/>
    </source>
</evidence>